<organism evidence="2 3">
    <name type="scientific">Novosphingobium aquiterrae</name>
    <dbReference type="NCBI Taxonomy" id="624388"/>
    <lineage>
        <taxon>Bacteria</taxon>
        <taxon>Pseudomonadati</taxon>
        <taxon>Pseudomonadota</taxon>
        <taxon>Alphaproteobacteria</taxon>
        <taxon>Sphingomonadales</taxon>
        <taxon>Sphingomonadaceae</taxon>
        <taxon>Novosphingobium</taxon>
    </lineage>
</organism>
<name>A0ABV6PPB8_9SPHN</name>
<proteinExistence type="predicted"/>
<feature type="signal peptide" evidence="1">
    <location>
        <begin position="1"/>
        <end position="26"/>
    </location>
</feature>
<gene>
    <name evidence="2" type="ORF">ACFFF7_15690</name>
</gene>
<feature type="chain" id="PRO_5046672965" description="DUF11 domain-containing protein" evidence="1">
    <location>
        <begin position="27"/>
        <end position="153"/>
    </location>
</feature>
<evidence type="ECO:0000256" key="1">
    <source>
        <dbReference type="SAM" id="SignalP"/>
    </source>
</evidence>
<keyword evidence="1" id="KW-0732">Signal</keyword>
<accession>A0ABV6PPB8</accession>
<keyword evidence="3" id="KW-1185">Reference proteome</keyword>
<evidence type="ECO:0000313" key="3">
    <source>
        <dbReference type="Proteomes" id="UP001589943"/>
    </source>
</evidence>
<dbReference type="RefSeq" id="WP_379482274.1">
    <property type="nucleotide sequence ID" value="NZ_JBHLTL010000011.1"/>
</dbReference>
<protein>
    <recommendedName>
        <fullName evidence="4">DUF11 domain-containing protein</fullName>
    </recommendedName>
</protein>
<reference evidence="2 3" key="1">
    <citation type="submission" date="2024-09" db="EMBL/GenBank/DDBJ databases">
        <authorList>
            <person name="Sun Q."/>
            <person name="Mori K."/>
        </authorList>
    </citation>
    <scope>NUCLEOTIDE SEQUENCE [LARGE SCALE GENOMIC DNA]</scope>
    <source>
        <strain evidence="2 3">NCAIM B.02537</strain>
    </source>
</reference>
<sequence>MPKLTHQLIRLALVAGVAAAASLANVAEARSAIALDSAVFVERASQQRGRLLEPAARLSRGDRVVYVLNWTRQAGSGGFVVTNPLPRTVYYQDSASEDAEVSVDGGRTWGNLDQLRIGSRTATPEDVTHVRWRVPASLAAQGSGQIAYSAIVR</sequence>
<dbReference type="EMBL" id="JBHLTL010000011">
    <property type="protein sequence ID" value="MFC0590848.1"/>
    <property type="molecule type" value="Genomic_DNA"/>
</dbReference>
<evidence type="ECO:0000313" key="2">
    <source>
        <dbReference type="EMBL" id="MFC0590848.1"/>
    </source>
</evidence>
<comment type="caution">
    <text evidence="2">The sequence shown here is derived from an EMBL/GenBank/DDBJ whole genome shotgun (WGS) entry which is preliminary data.</text>
</comment>
<evidence type="ECO:0008006" key="4">
    <source>
        <dbReference type="Google" id="ProtNLM"/>
    </source>
</evidence>
<dbReference type="Proteomes" id="UP001589943">
    <property type="component" value="Unassembled WGS sequence"/>
</dbReference>